<evidence type="ECO:0000256" key="3">
    <source>
        <dbReference type="RuleBase" id="RU000363"/>
    </source>
</evidence>
<proteinExistence type="inferred from homology"/>
<dbReference type="Gene3D" id="3.40.50.720">
    <property type="entry name" value="NAD(P)-binding Rossmann-like Domain"/>
    <property type="match status" value="1"/>
</dbReference>
<dbReference type="FunFam" id="3.40.50.720:FF:000047">
    <property type="entry name" value="NADP-dependent L-serine/L-allo-threonine dehydrogenase"/>
    <property type="match status" value="1"/>
</dbReference>
<sequence length="246" mass="26505">MERWVGKVAIVTGASSGIGAAVVQRLARAGMITVGLARRVERIEALREDLPAEAGQRIQAHACDVTDEASILAAFEIVKRQFGGVDVLINNAGVAKPQVALLTPGNTQDLRTVLDTNVLGLVLCTREAYHSMRARAVAGHIVNVNSIAGHKYFAFPNLNVYGASKYAVTAITETLRNDLRNENSKIKVTSISPGLVRTELIPDMPEFHRLPMLEAEDVAGAILYALGTPPHVQVHELIIKPVGESF</sequence>
<dbReference type="AlphaFoldDB" id="A0AAG5DDZ0"/>
<dbReference type="PRINTS" id="PR00080">
    <property type="entry name" value="SDRFAMILY"/>
</dbReference>
<dbReference type="SUPFAM" id="SSF51735">
    <property type="entry name" value="NAD(P)-binding Rossmann-fold domains"/>
    <property type="match status" value="1"/>
</dbReference>
<protein>
    <recommendedName>
        <fullName evidence="6">Dehydrogenase</fullName>
    </recommendedName>
</protein>
<dbReference type="InterPro" id="IPR002347">
    <property type="entry name" value="SDR_fam"/>
</dbReference>
<evidence type="ECO:0000256" key="2">
    <source>
        <dbReference type="ARBA" id="ARBA00023002"/>
    </source>
</evidence>
<reference evidence="4" key="1">
    <citation type="submission" date="2024-04" db="UniProtKB">
        <authorList>
            <consortium name="EnsemblMetazoa"/>
        </authorList>
    </citation>
    <scope>IDENTIFICATION</scope>
    <source>
        <strain evidence="4">EBRO</strain>
    </source>
</reference>
<dbReference type="GO" id="GO:0016616">
    <property type="term" value="F:oxidoreductase activity, acting on the CH-OH group of donors, NAD or NADP as acceptor"/>
    <property type="evidence" value="ECO:0007669"/>
    <property type="project" value="UniProtKB-ARBA"/>
</dbReference>
<dbReference type="PANTHER" id="PTHR43115">
    <property type="entry name" value="DEHYDROGENASE/REDUCTASE SDR FAMILY MEMBER 11"/>
    <property type="match status" value="1"/>
</dbReference>
<dbReference type="EnsemblMetazoa" id="ENSAATROPT009916">
    <property type="protein sequence ID" value="ENSAATROPP008968"/>
    <property type="gene ID" value="ENSAATROPG008081"/>
</dbReference>
<dbReference type="PRINTS" id="PR00081">
    <property type="entry name" value="GDHRDH"/>
</dbReference>
<organism evidence="4 5">
    <name type="scientific">Anopheles atroparvus</name>
    <name type="common">European mosquito</name>
    <dbReference type="NCBI Taxonomy" id="41427"/>
    <lineage>
        <taxon>Eukaryota</taxon>
        <taxon>Metazoa</taxon>
        <taxon>Ecdysozoa</taxon>
        <taxon>Arthropoda</taxon>
        <taxon>Hexapoda</taxon>
        <taxon>Insecta</taxon>
        <taxon>Pterygota</taxon>
        <taxon>Neoptera</taxon>
        <taxon>Endopterygota</taxon>
        <taxon>Diptera</taxon>
        <taxon>Nematocera</taxon>
        <taxon>Culicoidea</taxon>
        <taxon>Culicidae</taxon>
        <taxon>Anophelinae</taxon>
        <taxon>Anopheles</taxon>
    </lineage>
</organism>
<dbReference type="InterPro" id="IPR036291">
    <property type="entry name" value="NAD(P)-bd_dom_sf"/>
</dbReference>
<comment type="similarity">
    <text evidence="1 3">Belongs to the short-chain dehydrogenases/reductases (SDR) family.</text>
</comment>
<dbReference type="PANTHER" id="PTHR43115:SF4">
    <property type="entry name" value="DEHYDROGENASE_REDUCTASE SDR FAMILY MEMBER 11"/>
    <property type="match status" value="1"/>
</dbReference>
<dbReference type="Pfam" id="PF00106">
    <property type="entry name" value="adh_short"/>
    <property type="match status" value="1"/>
</dbReference>
<evidence type="ECO:0000256" key="1">
    <source>
        <dbReference type="ARBA" id="ARBA00006484"/>
    </source>
</evidence>
<dbReference type="InterPro" id="IPR020904">
    <property type="entry name" value="Sc_DH/Rdtase_CS"/>
</dbReference>
<evidence type="ECO:0000313" key="5">
    <source>
        <dbReference type="Proteomes" id="UP000075880"/>
    </source>
</evidence>
<name>A0AAG5DDZ0_ANOAO</name>
<keyword evidence="2" id="KW-0560">Oxidoreductase</keyword>
<evidence type="ECO:0008006" key="6">
    <source>
        <dbReference type="Google" id="ProtNLM"/>
    </source>
</evidence>
<dbReference type="Proteomes" id="UP000075880">
    <property type="component" value="Unassembled WGS sequence"/>
</dbReference>
<accession>A0AAG5DDZ0</accession>
<evidence type="ECO:0000313" key="4">
    <source>
        <dbReference type="EnsemblMetazoa" id="ENSAATROPP008968"/>
    </source>
</evidence>
<keyword evidence="5" id="KW-1185">Reference proteome</keyword>
<dbReference type="PROSITE" id="PS00061">
    <property type="entry name" value="ADH_SHORT"/>
    <property type="match status" value="1"/>
</dbReference>